<comment type="caution">
    <text evidence="6">The sequence shown here is derived from an EMBL/GenBank/DDBJ whole genome shotgun (WGS) entry which is preliminary data.</text>
</comment>
<proteinExistence type="inferred from homology"/>
<dbReference type="PANTHER" id="PTHR11644:SF2">
    <property type="entry name" value="CYTIDINE DEAMINASE"/>
    <property type="match status" value="1"/>
</dbReference>
<organism evidence="6 7">
    <name type="scientific">Neptunitalea chrysea</name>
    <dbReference type="NCBI Taxonomy" id="1647581"/>
    <lineage>
        <taxon>Bacteria</taxon>
        <taxon>Pseudomonadati</taxon>
        <taxon>Bacteroidota</taxon>
        <taxon>Flavobacteriia</taxon>
        <taxon>Flavobacteriales</taxon>
        <taxon>Flavobacteriaceae</taxon>
        <taxon>Neptunitalea</taxon>
    </lineage>
</organism>
<dbReference type="GO" id="GO:0004126">
    <property type="term" value="F:cytidine deaminase activity"/>
    <property type="evidence" value="ECO:0007669"/>
    <property type="project" value="TreeGrafter"/>
</dbReference>
<evidence type="ECO:0000313" key="6">
    <source>
        <dbReference type="EMBL" id="GLB52844.1"/>
    </source>
</evidence>
<dbReference type="GO" id="GO:0042802">
    <property type="term" value="F:identical protein binding"/>
    <property type="evidence" value="ECO:0007669"/>
    <property type="project" value="UniProtKB-ARBA"/>
</dbReference>
<keyword evidence="3" id="KW-0378">Hydrolase</keyword>
<evidence type="ECO:0000256" key="2">
    <source>
        <dbReference type="ARBA" id="ARBA00022723"/>
    </source>
</evidence>
<dbReference type="Gene3D" id="3.40.140.10">
    <property type="entry name" value="Cytidine Deaminase, domain 2"/>
    <property type="match status" value="1"/>
</dbReference>
<dbReference type="GO" id="GO:0072527">
    <property type="term" value="P:pyrimidine-containing compound metabolic process"/>
    <property type="evidence" value="ECO:0007669"/>
    <property type="project" value="UniProtKB-ARBA"/>
</dbReference>
<keyword evidence="4" id="KW-0862">Zinc</keyword>
<dbReference type="PROSITE" id="PS51747">
    <property type="entry name" value="CYT_DCMP_DEAMINASES_2"/>
    <property type="match status" value="1"/>
</dbReference>
<dbReference type="CDD" id="cd01283">
    <property type="entry name" value="cytidine_deaminase"/>
    <property type="match status" value="1"/>
</dbReference>
<name>A0A9W6B7T8_9FLAO</name>
<dbReference type="InterPro" id="IPR002125">
    <property type="entry name" value="CMP_dCMP_dom"/>
</dbReference>
<evidence type="ECO:0000259" key="5">
    <source>
        <dbReference type="PROSITE" id="PS51747"/>
    </source>
</evidence>
<dbReference type="InterPro" id="IPR050202">
    <property type="entry name" value="Cyt/Deoxycyt_deaminase"/>
</dbReference>
<dbReference type="EMBL" id="BRVP01000011">
    <property type="protein sequence ID" value="GLB52844.1"/>
    <property type="molecule type" value="Genomic_DNA"/>
</dbReference>
<gene>
    <name evidence="6" type="primary">cdd</name>
    <name evidence="6" type="ORF">NBRC110019_18840</name>
</gene>
<protein>
    <submittedName>
        <fullName evidence="6">Cytidine deaminase</fullName>
    </submittedName>
</protein>
<dbReference type="SUPFAM" id="SSF53927">
    <property type="entry name" value="Cytidine deaminase-like"/>
    <property type="match status" value="1"/>
</dbReference>
<dbReference type="Pfam" id="PF00383">
    <property type="entry name" value="dCMP_cyt_deam_1"/>
    <property type="match status" value="1"/>
</dbReference>
<reference evidence="6" key="1">
    <citation type="submission" date="2022-07" db="EMBL/GenBank/DDBJ databases">
        <title>Taxonomy of Novel Oxalotrophic and Methylotrophic Bacteria.</title>
        <authorList>
            <person name="Sahin N."/>
            <person name="Tani A."/>
        </authorList>
    </citation>
    <scope>NUCLEOTIDE SEQUENCE</scope>
    <source>
        <strain evidence="6">AM327</strain>
    </source>
</reference>
<comment type="similarity">
    <text evidence="1">Belongs to the cytidine and deoxycytidylate deaminase family.</text>
</comment>
<dbReference type="GO" id="GO:0055086">
    <property type="term" value="P:nucleobase-containing small molecule metabolic process"/>
    <property type="evidence" value="ECO:0007669"/>
    <property type="project" value="UniProtKB-ARBA"/>
</dbReference>
<accession>A0A9W6B7T8</accession>
<dbReference type="GO" id="GO:0005829">
    <property type="term" value="C:cytosol"/>
    <property type="evidence" value="ECO:0007669"/>
    <property type="project" value="TreeGrafter"/>
</dbReference>
<evidence type="ECO:0000313" key="7">
    <source>
        <dbReference type="Proteomes" id="UP001143545"/>
    </source>
</evidence>
<evidence type="ECO:0000256" key="4">
    <source>
        <dbReference type="ARBA" id="ARBA00022833"/>
    </source>
</evidence>
<dbReference type="GO" id="GO:0008270">
    <property type="term" value="F:zinc ion binding"/>
    <property type="evidence" value="ECO:0007669"/>
    <property type="project" value="InterPro"/>
</dbReference>
<dbReference type="PROSITE" id="PS00903">
    <property type="entry name" value="CYT_DCMP_DEAMINASES_1"/>
    <property type="match status" value="1"/>
</dbReference>
<dbReference type="PANTHER" id="PTHR11644">
    <property type="entry name" value="CYTIDINE DEAMINASE"/>
    <property type="match status" value="1"/>
</dbReference>
<dbReference type="InterPro" id="IPR016192">
    <property type="entry name" value="APOBEC/CMP_deaminase_Zn-bd"/>
</dbReference>
<keyword evidence="2" id="KW-0479">Metal-binding</keyword>
<sequence length="134" mass="14531">MTMAIDIRKKAYAPYSRFQVGAALLLSNDVIVTGNNQENAAYPSGLCAERVAIYHAGAQYPKEEVSLMAITATSLDNPVTTPVPPCGACRQAIAEYEVKQAKSIEIYFMGEYGVVYKANSISDLLPLMFDGSQL</sequence>
<keyword evidence="7" id="KW-1185">Reference proteome</keyword>
<dbReference type="AlphaFoldDB" id="A0A9W6B7T8"/>
<dbReference type="Proteomes" id="UP001143545">
    <property type="component" value="Unassembled WGS sequence"/>
</dbReference>
<feature type="domain" description="CMP/dCMP-type deaminase" evidence="5">
    <location>
        <begin position="1"/>
        <end position="123"/>
    </location>
</feature>
<dbReference type="NCBIfam" id="NF004064">
    <property type="entry name" value="PRK05578.1"/>
    <property type="match status" value="1"/>
</dbReference>
<evidence type="ECO:0000256" key="1">
    <source>
        <dbReference type="ARBA" id="ARBA00006576"/>
    </source>
</evidence>
<evidence type="ECO:0000256" key="3">
    <source>
        <dbReference type="ARBA" id="ARBA00022801"/>
    </source>
</evidence>
<dbReference type="InterPro" id="IPR016193">
    <property type="entry name" value="Cytidine_deaminase-like"/>
</dbReference>